<dbReference type="InParanoid" id="A0A1B7MM19"/>
<reference evidence="1 2" key="1">
    <citation type="submission" date="2016-06" db="EMBL/GenBank/DDBJ databases">
        <title>Comparative genomics of the ectomycorrhizal sister species Rhizopogon vinicolor and Rhizopogon vesiculosus (Basidiomycota: Boletales) reveals a divergence of the mating type B locus.</title>
        <authorList>
            <consortium name="DOE Joint Genome Institute"/>
            <person name="Mujic A.B."/>
            <person name="Kuo A."/>
            <person name="Tritt A."/>
            <person name="Lipzen A."/>
            <person name="Chen C."/>
            <person name="Johnson J."/>
            <person name="Sharma A."/>
            <person name="Barry K."/>
            <person name="Grigoriev I.V."/>
            <person name="Spatafora J.W."/>
        </authorList>
    </citation>
    <scope>NUCLEOTIDE SEQUENCE [LARGE SCALE GENOMIC DNA]</scope>
    <source>
        <strain evidence="1 2">AM-OR11-026</strain>
    </source>
</reference>
<name>A0A1B7MM19_9AGAM</name>
<evidence type="ECO:0000313" key="1">
    <source>
        <dbReference type="EMBL" id="OAX33621.1"/>
    </source>
</evidence>
<accession>A0A1B7MM19</accession>
<dbReference type="Proteomes" id="UP000092154">
    <property type="component" value="Unassembled WGS sequence"/>
</dbReference>
<dbReference type="EMBL" id="KV448737">
    <property type="protein sequence ID" value="OAX33621.1"/>
    <property type="molecule type" value="Genomic_DNA"/>
</dbReference>
<proteinExistence type="predicted"/>
<gene>
    <name evidence="1" type="ORF">K503DRAFT_509734</name>
</gene>
<sequence length="124" mass="14562">MLVMRHRLLSMFLLHKANRATPQRVLPNNRTMTWYQMNTLMMNLLHRTPIHNSQALQRRPMLETIAVAGFASASSHFVDILDYYSRSHCAIDWNWGMAMLIFVKWIPMNMYSNGAHANYESSYI</sequence>
<dbReference type="AlphaFoldDB" id="A0A1B7MM19"/>
<organism evidence="1 2">
    <name type="scientific">Rhizopogon vinicolor AM-OR11-026</name>
    <dbReference type="NCBI Taxonomy" id="1314800"/>
    <lineage>
        <taxon>Eukaryota</taxon>
        <taxon>Fungi</taxon>
        <taxon>Dikarya</taxon>
        <taxon>Basidiomycota</taxon>
        <taxon>Agaricomycotina</taxon>
        <taxon>Agaricomycetes</taxon>
        <taxon>Agaricomycetidae</taxon>
        <taxon>Boletales</taxon>
        <taxon>Suillineae</taxon>
        <taxon>Rhizopogonaceae</taxon>
        <taxon>Rhizopogon</taxon>
    </lineage>
</organism>
<evidence type="ECO:0000313" key="2">
    <source>
        <dbReference type="Proteomes" id="UP000092154"/>
    </source>
</evidence>
<protein>
    <submittedName>
        <fullName evidence="1">Uncharacterized protein</fullName>
    </submittedName>
</protein>
<keyword evidence="2" id="KW-1185">Reference proteome</keyword>